<evidence type="ECO:0000256" key="7">
    <source>
        <dbReference type="SAM" id="SignalP"/>
    </source>
</evidence>
<dbReference type="SUPFAM" id="SSF54897">
    <property type="entry name" value="Protease propeptides/inhibitors"/>
    <property type="match status" value="1"/>
</dbReference>
<dbReference type="GO" id="GO:0005615">
    <property type="term" value="C:extracellular space"/>
    <property type="evidence" value="ECO:0007669"/>
    <property type="project" value="TreeGrafter"/>
</dbReference>
<dbReference type="STRING" id="578462.A0A0L0SUB0"/>
<evidence type="ECO:0000256" key="1">
    <source>
        <dbReference type="ARBA" id="ARBA00011073"/>
    </source>
</evidence>
<reference evidence="10 11" key="1">
    <citation type="submission" date="2009-11" db="EMBL/GenBank/DDBJ databases">
        <title>Annotation of Allomyces macrogynus ATCC 38327.</title>
        <authorList>
            <consortium name="The Broad Institute Genome Sequencing Platform"/>
            <person name="Russ C."/>
            <person name="Cuomo C."/>
            <person name="Burger G."/>
            <person name="Gray M.W."/>
            <person name="Holland P.W.H."/>
            <person name="King N."/>
            <person name="Lang F.B.F."/>
            <person name="Roger A.J."/>
            <person name="Ruiz-Trillo I."/>
            <person name="Young S.K."/>
            <person name="Zeng Q."/>
            <person name="Gargeya S."/>
            <person name="Fitzgerald M."/>
            <person name="Haas B."/>
            <person name="Abouelleil A."/>
            <person name="Alvarado L."/>
            <person name="Arachchi H.M."/>
            <person name="Berlin A."/>
            <person name="Chapman S.B."/>
            <person name="Gearin G."/>
            <person name="Goldberg J."/>
            <person name="Griggs A."/>
            <person name="Gujja S."/>
            <person name="Hansen M."/>
            <person name="Heiman D."/>
            <person name="Howarth C."/>
            <person name="Larimer J."/>
            <person name="Lui A."/>
            <person name="MacDonald P.J.P."/>
            <person name="McCowen C."/>
            <person name="Montmayeur A."/>
            <person name="Murphy C."/>
            <person name="Neiman D."/>
            <person name="Pearson M."/>
            <person name="Priest M."/>
            <person name="Roberts A."/>
            <person name="Saif S."/>
            <person name="Shea T."/>
            <person name="Sisk P."/>
            <person name="Stolte C."/>
            <person name="Sykes S."/>
            <person name="Wortman J."/>
            <person name="Nusbaum C."/>
            <person name="Birren B."/>
        </authorList>
    </citation>
    <scope>NUCLEOTIDE SEQUENCE [LARGE SCALE GENOMIC DNA]</scope>
    <source>
        <strain evidence="10 11">ATCC 38327</strain>
    </source>
</reference>
<feature type="chain" id="PRO_5005548309" description="Peptidase S8/S53 domain-containing protein" evidence="7">
    <location>
        <begin position="21"/>
        <end position="393"/>
    </location>
</feature>
<dbReference type="Gene3D" id="3.40.50.200">
    <property type="entry name" value="Peptidase S8/S53 domain"/>
    <property type="match status" value="1"/>
</dbReference>
<keyword evidence="11" id="KW-1185">Reference proteome</keyword>
<dbReference type="CDD" id="cd04077">
    <property type="entry name" value="Peptidases_S8_PCSK9_ProteinaseK_like"/>
    <property type="match status" value="1"/>
</dbReference>
<name>A0A0L0SUB0_ALLM3</name>
<feature type="domain" description="Inhibitor I9" evidence="9">
    <location>
        <begin position="32"/>
        <end position="110"/>
    </location>
</feature>
<dbReference type="InterPro" id="IPR050131">
    <property type="entry name" value="Peptidase_S8_subtilisin-like"/>
</dbReference>
<evidence type="ECO:0000256" key="4">
    <source>
        <dbReference type="ARBA" id="ARBA00022825"/>
    </source>
</evidence>
<evidence type="ECO:0000313" key="11">
    <source>
        <dbReference type="Proteomes" id="UP000054350"/>
    </source>
</evidence>
<evidence type="ECO:0008006" key="12">
    <source>
        <dbReference type="Google" id="ProtNLM"/>
    </source>
</evidence>
<dbReference type="InterPro" id="IPR023828">
    <property type="entry name" value="Peptidase_S8_Ser-AS"/>
</dbReference>
<dbReference type="InterPro" id="IPR000209">
    <property type="entry name" value="Peptidase_S8/S53_dom"/>
</dbReference>
<dbReference type="PRINTS" id="PR00723">
    <property type="entry name" value="SUBTILISIN"/>
</dbReference>
<dbReference type="Pfam" id="PF05922">
    <property type="entry name" value="Inhibitor_I9"/>
    <property type="match status" value="1"/>
</dbReference>
<evidence type="ECO:0000256" key="6">
    <source>
        <dbReference type="RuleBase" id="RU003355"/>
    </source>
</evidence>
<feature type="active site" description="Charge relay system" evidence="5">
    <location>
        <position position="186"/>
    </location>
</feature>
<dbReference type="Pfam" id="PF00082">
    <property type="entry name" value="Peptidase_S8"/>
    <property type="match status" value="1"/>
</dbReference>
<reference evidence="11" key="2">
    <citation type="submission" date="2009-11" db="EMBL/GenBank/DDBJ databases">
        <title>The Genome Sequence of Allomyces macrogynus strain ATCC 38327.</title>
        <authorList>
            <consortium name="The Broad Institute Genome Sequencing Platform"/>
            <person name="Russ C."/>
            <person name="Cuomo C."/>
            <person name="Shea T."/>
            <person name="Young S.K."/>
            <person name="Zeng Q."/>
            <person name="Koehrsen M."/>
            <person name="Haas B."/>
            <person name="Borodovsky M."/>
            <person name="Guigo R."/>
            <person name="Alvarado L."/>
            <person name="Berlin A."/>
            <person name="Borenstein D."/>
            <person name="Chen Z."/>
            <person name="Engels R."/>
            <person name="Freedman E."/>
            <person name="Gellesch M."/>
            <person name="Goldberg J."/>
            <person name="Griggs A."/>
            <person name="Gujja S."/>
            <person name="Heiman D."/>
            <person name="Hepburn T."/>
            <person name="Howarth C."/>
            <person name="Jen D."/>
            <person name="Larson L."/>
            <person name="Lewis B."/>
            <person name="Mehta T."/>
            <person name="Park D."/>
            <person name="Pearson M."/>
            <person name="Roberts A."/>
            <person name="Saif S."/>
            <person name="Shenoy N."/>
            <person name="Sisk P."/>
            <person name="Stolte C."/>
            <person name="Sykes S."/>
            <person name="Walk T."/>
            <person name="White J."/>
            <person name="Yandava C."/>
            <person name="Burger G."/>
            <person name="Gray M.W."/>
            <person name="Holland P.W.H."/>
            <person name="King N."/>
            <person name="Lang F.B.F."/>
            <person name="Roger A.J."/>
            <person name="Ruiz-Trillo I."/>
            <person name="Lander E."/>
            <person name="Nusbaum C."/>
        </authorList>
    </citation>
    <scope>NUCLEOTIDE SEQUENCE [LARGE SCALE GENOMIC DNA]</scope>
    <source>
        <strain evidence="11">ATCC 38327</strain>
    </source>
</reference>
<dbReference type="Gene3D" id="3.30.70.80">
    <property type="entry name" value="Peptidase S8 propeptide/proteinase inhibitor I9"/>
    <property type="match status" value="1"/>
</dbReference>
<sequence length="393" mass="40058">MKASFLALLATALLATQTMAATVPAVKTYPNRYIVTLKPGTDKASFDRALTAEVERENAQERTGDFVESSIARHFDISDEFKGYSGQFSPSLIAKLQKNSKVAAVEPVVPVYASGSQSGATWGLVRISERALDLTKPYVYPSSAGSGVDVYIVDTGIYTAHPDFGGRAKWGKTTCDGCVDQDDNGHGTHVAGTVASKTYGVAKAANVIAVKVLGGDGSGTNEGVIDGINYVAAQAKAKGKTVAANMSLGGSYSAALNSAVKAATSAGVVFAVAAGNENQDACNTSPASEPSAITVGATTKTDTRSSFSNYGRCLDIFAPGSSITSTWNNGGTNTISGTSMASPHVAGVAALLIGQNPTASASTIVSKLISNSTPSVVKSGGSGSPNKLAYVAQ</sequence>
<keyword evidence="4 5" id="KW-0720">Serine protease</keyword>
<comment type="similarity">
    <text evidence="1 5 6">Belongs to the peptidase S8 family.</text>
</comment>
<organism evidence="10 11">
    <name type="scientific">Allomyces macrogynus (strain ATCC 38327)</name>
    <name type="common">Allomyces javanicus var. macrogynus</name>
    <dbReference type="NCBI Taxonomy" id="578462"/>
    <lineage>
        <taxon>Eukaryota</taxon>
        <taxon>Fungi</taxon>
        <taxon>Fungi incertae sedis</taxon>
        <taxon>Blastocladiomycota</taxon>
        <taxon>Blastocladiomycetes</taxon>
        <taxon>Blastocladiales</taxon>
        <taxon>Blastocladiaceae</taxon>
        <taxon>Allomyces</taxon>
    </lineage>
</organism>
<dbReference type="PANTHER" id="PTHR43806:SF11">
    <property type="entry name" value="CEREVISIN-RELATED"/>
    <property type="match status" value="1"/>
</dbReference>
<dbReference type="InterPro" id="IPR034193">
    <property type="entry name" value="PCSK9_ProteinaseK-like"/>
</dbReference>
<keyword evidence="2 5" id="KW-0645">Protease</keyword>
<evidence type="ECO:0000256" key="3">
    <source>
        <dbReference type="ARBA" id="ARBA00022801"/>
    </source>
</evidence>
<evidence type="ECO:0000259" key="8">
    <source>
        <dbReference type="Pfam" id="PF00082"/>
    </source>
</evidence>
<dbReference type="InterPro" id="IPR036852">
    <property type="entry name" value="Peptidase_S8/S53_dom_sf"/>
</dbReference>
<dbReference type="InterPro" id="IPR010259">
    <property type="entry name" value="S8pro/Inhibitor_I9"/>
</dbReference>
<dbReference type="PROSITE" id="PS00136">
    <property type="entry name" value="SUBTILASE_ASP"/>
    <property type="match status" value="1"/>
</dbReference>
<dbReference type="PANTHER" id="PTHR43806">
    <property type="entry name" value="PEPTIDASE S8"/>
    <property type="match status" value="1"/>
</dbReference>
<dbReference type="Proteomes" id="UP000054350">
    <property type="component" value="Unassembled WGS sequence"/>
</dbReference>
<dbReference type="OrthoDB" id="206201at2759"/>
<dbReference type="PROSITE" id="PS00138">
    <property type="entry name" value="SUBTILASE_SER"/>
    <property type="match status" value="1"/>
</dbReference>
<dbReference type="AlphaFoldDB" id="A0A0L0SUB0"/>
<dbReference type="GO" id="GO:0006508">
    <property type="term" value="P:proteolysis"/>
    <property type="evidence" value="ECO:0007669"/>
    <property type="project" value="UniProtKB-KW"/>
</dbReference>
<evidence type="ECO:0000256" key="2">
    <source>
        <dbReference type="ARBA" id="ARBA00022670"/>
    </source>
</evidence>
<dbReference type="VEuPathDB" id="FungiDB:AMAG_10366"/>
<dbReference type="GO" id="GO:0004252">
    <property type="term" value="F:serine-type endopeptidase activity"/>
    <property type="evidence" value="ECO:0007669"/>
    <property type="project" value="UniProtKB-UniRule"/>
</dbReference>
<feature type="active site" description="Charge relay system" evidence="5">
    <location>
        <position position="339"/>
    </location>
</feature>
<dbReference type="eggNOG" id="KOG1153">
    <property type="taxonomic scope" value="Eukaryota"/>
</dbReference>
<feature type="signal peptide" evidence="7">
    <location>
        <begin position="1"/>
        <end position="20"/>
    </location>
</feature>
<feature type="domain" description="Peptidase S8/S53" evidence="8">
    <location>
        <begin position="145"/>
        <end position="373"/>
    </location>
</feature>
<evidence type="ECO:0000313" key="10">
    <source>
        <dbReference type="EMBL" id="KNE66112.1"/>
    </source>
</evidence>
<evidence type="ECO:0000259" key="9">
    <source>
        <dbReference type="Pfam" id="PF05922"/>
    </source>
</evidence>
<proteinExistence type="inferred from homology"/>
<dbReference type="InterPro" id="IPR022398">
    <property type="entry name" value="Peptidase_S8_His-AS"/>
</dbReference>
<gene>
    <name evidence="10" type="ORF">AMAG_10366</name>
</gene>
<dbReference type="InterPro" id="IPR037045">
    <property type="entry name" value="S8pro/Inhibitor_I9_sf"/>
</dbReference>
<feature type="active site" description="Charge relay system" evidence="5">
    <location>
        <position position="154"/>
    </location>
</feature>
<keyword evidence="3 5" id="KW-0378">Hydrolase</keyword>
<dbReference type="EMBL" id="GG745349">
    <property type="protein sequence ID" value="KNE66112.1"/>
    <property type="molecule type" value="Genomic_DNA"/>
</dbReference>
<dbReference type="SUPFAM" id="SSF52743">
    <property type="entry name" value="Subtilisin-like"/>
    <property type="match status" value="1"/>
</dbReference>
<dbReference type="InterPro" id="IPR015500">
    <property type="entry name" value="Peptidase_S8_subtilisin-rel"/>
</dbReference>
<dbReference type="OMA" id="DNPPSWG"/>
<evidence type="ECO:0000256" key="5">
    <source>
        <dbReference type="PROSITE-ProRule" id="PRU01240"/>
    </source>
</evidence>
<accession>A0A0L0SUB0</accession>
<protein>
    <recommendedName>
        <fullName evidence="12">Peptidase S8/S53 domain-containing protein</fullName>
    </recommendedName>
</protein>
<dbReference type="FunFam" id="3.40.50.200:FF:000014">
    <property type="entry name" value="Proteinase K"/>
    <property type="match status" value="1"/>
</dbReference>
<dbReference type="InterPro" id="IPR023827">
    <property type="entry name" value="Peptidase_S8_Asp-AS"/>
</dbReference>
<dbReference type="PROSITE" id="PS51892">
    <property type="entry name" value="SUBTILASE"/>
    <property type="match status" value="1"/>
</dbReference>
<keyword evidence="7" id="KW-0732">Signal</keyword>
<dbReference type="PROSITE" id="PS00137">
    <property type="entry name" value="SUBTILASE_HIS"/>
    <property type="match status" value="1"/>
</dbReference>